<organism evidence="1 2">
    <name type="scientific">Drechslerella dactyloides</name>
    <name type="common">Nematode-trapping fungus</name>
    <name type="synonym">Arthrobotrys dactyloides</name>
    <dbReference type="NCBI Taxonomy" id="74499"/>
    <lineage>
        <taxon>Eukaryota</taxon>
        <taxon>Fungi</taxon>
        <taxon>Dikarya</taxon>
        <taxon>Ascomycota</taxon>
        <taxon>Pezizomycotina</taxon>
        <taxon>Orbiliomycetes</taxon>
        <taxon>Orbiliales</taxon>
        <taxon>Orbiliaceae</taxon>
        <taxon>Drechslerella</taxon>
    </lineage>
</organism>
<comment type="caution">
    <text evidence="1">The sequence shown here is derived from an EMBL/GenBank/DDBJ whole genome shotgun (WGS) entry which is preliminary data.</text>
</comment>
<protein>
    <submittedName>
        <fullName evidence="1">Uncharacterized protein</fullName>
    </submittedName>
</protein>
<dbReference type="AlphaFoldDB" id="A0AAD6J2F4"/>
<proteinExistence type="predicted"/>
<name>A0AAD6J2F4_DREDA</name>
<reference evidence="1" key="1">
    <citation type="submission" date="2023-01" db="EMBL/GenBank/DDBJ databases">
        <title>The chitinases involved in constricting ring structure development in the nematode-trapping fungus Drechslerella dactyloides.</title>
        <authorList>
            <person name="Wang R."/>
            <person name="Zhang L."/>
            <person name="Tang P."/>
            <person name="Li S."/>
            <person name="Liang L."/>
        </authorList>
    </citation>
    <scope>NUCLEOTIDE SEQUENCE</scope>
    <source>
        <strain evidence="1">YMF1.00031</strain>
    </source>
</reference>
<dbReference type="EMBL" id="JAQGDS010000002">
    <property type="protein sequence ID" value="KAJ6263105.1"/>
    <property type="molecule type" value="Genomic_DNA"/>
</dbReference>
<evidence type="ECO:0000313" key="1">
    <source>
        <dbReference type="EMBL" id="KAJ6263105.1"/>
    </source>
</evidence>
<sequence>MMLATAGNNTATFRSVTTTLTVNDTEIEPDELTGNPDLNTLLATVSTSDESLSYDTFMAEFSLSASLNVMSKSTMTEAENMISAASTLNDNVTTTTASVNLTPRSPFYLKHTELDEFVQFGPDGTLILAPTGRSGSTAFPASFTLPLHGYLTSEDSSEDMMFLRPVNPTSFKTRRQTRSSNLPYYDVRYGPKDMVTVGDLAYRFKLDSNSLGFEYDGVTYQWYAESSSDSTSKLYMAPSGASVPDTFRQIQLSSPAASSTNLLANSSIPAIPSRSLNQDLDHAESTLEKSTSSSIVPVSTKITINTDNTEGCLDDPDVTHVWQVVNSIAEYALQGFCSTLLSYIPTTTTETFADLTEVLETTVTIVNSTETERTLSFTATNSIIAATEYIATGGYAVRAKRRDTTVFSTIELPSELTSFCAVDIIEACSQAISPSGLTAIFSTPITVTSISSALTAITNTTTTTLAAASTTILANTTAISYPGTGLITPDSGTYRLWYLYWPDYPSTPALFLRSTSTGAAYFTAEFRPNINAYRLYATPYVDGEKYYLSIIAGIPEIDDYNVGLRTLNDIDSDERSVMLYVYYELSSRYISVNSVLTGTDRDTMYGCPVTVAGKMLSQVRLYRGDDGSAPADCQPWSNLMFAA</sequence>
<keyword evidence="2" id="KW-1185">Reference proteome</keyword>
<dbReference type="Proteomes" id="UP001221413">
    <property type="component" value="Unassembled WGS sequence"/>
</dbReference>
<gene>
    <name evidence="1" type="ORF">Dda_1664</name>
</gene>
<evidence type="ECO:0000313" key="2">
    <source>
        <dbReference type="Proteomes" id="UP001221413"/>
    </source>
</evidence>
<accession>A0AAD6J2F4</accession>